<evidence type="ECO:0008006" key="4">
    <source>
        <dbReference type="Google" id="ProtNLM"/>
    </source>
</evidence>
<organism evidence="2 3">
    <name type="scientific">Listeria cornellensis FSL F6-0969</name>
    <dbReference type="NCBI Taxonomy" id="1265820"/>
    <lineage>
        <taxon>Bacteria</taxon>
        <taxon>Bacillati</taxon>
        <taxon>Bacillota</taxon>
        <taxon>Bacilli</taxon>
        <taxon>Bacillales</taxon>
        <taxon>Listeriaceae</taxon>
        <taxon>Listeria</taxon>
    </lineage>
</organism>
<reference evidence="2 3" key="1">
    <citation type="journal article" date="2014" name="Int. J. Syst. Evol. Microbiol.">
        <title>Listeria floridensis sp. nov., Listeria aquatica sp. nov., Listeria cornellensis sp. nov., Listeria riparia sp. nov. and Listeria grandensis sp. nov., from agricultural and natural environments.</title>
        <authorList>
            <person name="den Bakker H.C."/>
            <person name="Warchocki S."/>
            <person name="Wright E.M."/>
            <person name="Allred A.F."/>
            <person name="Ahlstrom C."/>
            <person name="Manuel C.S."/>
            <person name="Stasiewicz M.J."/>
            <person name="Burrell A."/>
            <person name="Roof S."/>
            <person name="Strawn L."/>
            <person name="Fortes E.D."/>
            <person name="Nightingale K.K."/>
            <person name="Kephart D."/>
            <person name="Wiedmann M."/>
        </authorList>
    </citation>
    <scope>NUCLEOTIDE SEQUENCE [LARGE SCALE GENOMIC DNA]</scope>
    <source>
        <strain evidence="3">FSL F6-969</strain>
    </source>
</reference>
<comment type="caution">
    <text evidence="2">The sequence shown here is derived from an EMBL/GenBank/DDBJ whole genome shotgun (WGS) entry which is preliminary data.</text>
</comment>
<dbReference type="STRING" id="1265820.PCORN_18289"/>
<evidence type="ECO:0000313" key="2">
    <source>
        <dbReference type="EMBL" id="EUJ25230.1"/>
    </source>
</evidence>
<dbReference type="Proteomes" id="UP000019254">
    <property type="component" value="Unassembled WGS sequence"/>
</dbReference>
<feature type="transmembrane region" description="Helical" evidence="1">
    <location>
        <begin position="115"/>
        <end position="134"/>
    </location>
</feature>
<dbReference type="EMBL" id="AODE01000048">
    <property type="protein sequence ID" value="EUJ25230.1"/>
    <property type="molecule type" value="Genomic_DNA"/>
</dbReference>
<sequence length="164" mass="18073">MDAFNFANTAMVCLVNIMGPSVATVLIPFLAKMRDSVGDRNVLNTYITAIMSITYILLLTYFIIGSIYFFAGNSNSGLTFQELTFLLTFILGVAQYTRLISAIQTAYLQMDSKFIIIKVVAMISAILSYIYIIITPNLSIVEAAICIGLSYVVECVGLIFSNKK</sequence>
<feature type="transmembrane region" description="Helical" evidence="1">
    <location>
        <begin position="83"/>
        <end position="103"/>
    </location>
</feature>
<keyword evidence="1" id="KW-1133">Transmembrane helix</keyword>
<proteinExistence type="predicted"/>
<feature type="transmembrane region" description="Helical" evidence="1">
    <location>
        <begin position="43"/>
        <end position="71"/>
    </location>
</feature>
<feature type="transmembrane region" description="Helical" evidence="1">
    <location>
        <begin position="140"/>
        <end position="160"/>
    </location>
</feature>
<keyword evidence="1" id="KW-0472">Membrane</keyword>
<dbReference type="PATRIC" id="fig|1265820.5.peg.3604"/>
<evidence type="ECO:0000313" key="3">
    <source>
        <dbReference type="Proteomes" id="UP000019254"/>
    </source>
</evidence>
<name>W7BK84_9LIST</name>
<gene>
    <name evidence="2" type="ORF">PCORN_18289</name>
</gene>
<feature type="transmembrane region" description="Helical" evidence="1">
    <location>
        <begin position="6"/>
        <end position="31"/>
    </location>
</feature>
<protein>
    <recommendedName>
        <fullName evidence="4">Teichoic acid/polysaccharide export protein</fullName>
    </recommendedName>
</protein>
<dbReference type="AlphaFoldDB" id="W7BK84"/>
<accession>W7BK84</accession>
<keyword evidence="3" id="KW-1185">Reference proteome</keyword>
<evidence type="ECO:0000256" key="1">
    <source>
        <dbReference type="SAM" id="Phobius"/>
    </source>
</evidence>
<keyword evidence="1" id="KW-0812">Transmembrane</keyword>